<gene>
    <name evidence="12" type="ORF">AW736_06560</name>
</gene>
<dbReference type="PROSITE" id="PS01156">
    <property type="entry name" value="TONB_DEPENDENT_REC_2"/>
    <property type="match status" value="1"/>
</dbReference>
<reference evidence="12 13" key="1">
    <citation type="submission" date="2016-01" db="EMBL/GenBank/DDBJ databases">
        <title>High potential of lignocellulose degradation of a new Verrucomicrobia species.</title>
        <authorList>
            <person name="Wang Y."/>
            <person name="Shi Y."/>
            <person name="Qiu Z."/>
            <person name="Liu S."/>
            <person name="Yang H."/>
        </authorList>
    </citation>
    <scope>NUCLEOTIDE SEQUENCE [LARGE SCALE GENOMIC DNA]</scope>
    <source>
        <strain evidence="12 13">TSB47</strain>
    </source>
</reference>
<dbReference type="PANTHER" id="PTHR40980:SF3">
    <property type="entry name" value="TONB-DEPENDENT RECEPTOR-LIKE BETA-BARREL DOMAIN-CONTAINING PROTEIN"/>
    <property type="match status" value="1"/>
</dbReference>
<keyword evidence="4 9" id="KW-0812">Transmembrane</keyword>
<name>A0A178INI0_9BACT</name>
<dbReference type="Proteomes" id="UP000078486">
    <property type="component" value="Unassembled WGS sequence"/>
</dbReference>
<accession>A0A178INI0</accession>
<comment type="similarity">
    <text evidence="9">Belongs to the TonB-dependent receptor family.</text>
</comment>
<comment type="caution">
    <text evidence="12">The sequence shown here is derived from an EMBL/GenBank/DDBJ whole genome shotgun (WGS) entry which is preliminary data.</text>
</comment>
<keyword evidence="13" id="KW-1185">Reference proteome</keyword>
<dbReference type="GO" id="GO:0009279">
    <property type="term" value="C:cell outer membrane"/>
    <property type="evidence" value="ECO:0007669"/>
    <property type="project" value="UniProtKB-SubCell"/>
</dbReference>
<proteinExistence type="inferred from homology"/>
<evidence type="ECO:0000256" key="6">
    <source>
        <dbReference type="ARBA" id="ARBA00023077"/>
    </source>
</evidence>
<evidence type="ECO:0000313" key="12">
    <source>
        <dbReference type="EMBL" id="OAM90759.1"/>
    </source>
</evidence>
<evidence type="ECO:0000256" key="9">
    <source>
        <dbReference type="PROSITE-ProRule" id="PRU01360"/>
    </source>
</evidence>
<evidence type="ECO:0000259" key="11">
    <source>
        <dbReference type="Pfam" id="PF07715"/>
    </source>
</evidence>
<comment type="subcellular location">
    <subcellularLocation>
        <location evidence="1 9">Cell outer membrane</location>
        <topology evidence="1 9">Multi-pass membrane protein</topology>
    </subcellularLocation>
</comment>
<dbReference type="PROSITE" id="PS51257">
    <property type="entry name" value="PROKAR_LIPOPROTEIN"/>
    <property type="match status" value="1"/>
</dbReference>
<sequence length="852" mass="96089">MKTAISYQIKLRLSPYRVLNVLILAVALACQAHAQTAIDTGTASPAKPAEIEVTVTADPAENPATGRYVLTAGQIETRPMANSNLTDLLRSHPVVQFSNHSQNSLTQGEIKPDAISMHGSRPYEGLFTLDGVRMNNDLDPVDPGNGVTLAYGTSSEQGFYLDSRLIESLAVYDSNISARYSGFTGGVVEAGSRSWKGGQGGRIFFRHTDSDWNETITDDRLEFDSANNDRSNPARFQPDYKKSDYGAWAETGLTKNLGIVVSASRRDSKIPMLYLGGASYDIEGEELVEIDSPTGYRNQRRQSDNLSAKLSWYPTAETTLHWTMLYSGYEEDMFMNGSANSGYHNEHDGLGGILNLEQATRLGKLELTASYRDMKDARDSDTHYQVQVLDYTDWENQKSFVSGGPGSLDSRQKNAELDAVFTFDRFQTGAVGHRMLAGAGLNHVKADFTRDETHYAPTFIISGGYVMPYQADAFFAGSEDARYTSYHVFAEDAMKWKRLTLRLGLRMDRDDFIGRNNLAPRASLSLDVFGDERSVVTVGANRYYGSSMLTYALYGAQNNGLNHVYYGFTLPLDSPDNDWTPTHDYEGLDSLKTPYSDELMVALNQRWRNSQWFLQYVHRAHRDEVRSRPKYDADPGTGYEFWRSIREFTNDSETDSDNVFLSVRNIKPVVWRGIGNTFGASVAWQETKSDTALELGYSELDLTLNVDPRYAWYNGSVIDARDLPATDFNAPWKVNLDWQAEWKKAGLSMFNRVTWESSRDQVYKHNSGTDDYYPLPDGRRARKYSTARIGSLWRWDVTLQWQPAFARGLGFSAEVSNVFNRKNQADVMTWNDTTYKVYQPGRQVWLGVFFDF</sequence>
<dbReference type="SUPFAM" id="SSF56935">
    <property type="entry name" value="Porins"/>
    <property type="match status" value="1"/>
</dbReference>
<evidence type="ECO:0000256" key="10">
    <source>
        <dbReference type="SAM" id="SignalP"/>
    </source>
</evidence>
<dbReference type="PROSITE" id="PS52016">
    <property type="entry name" value="TONB_DEPENDENT_REC_3"/>
    <property type="match status" value="1"/>
</dbReference>
<dbReference type="Gene3D" id="2.40.170.20">
    <property type="entry name" value="TonB-dependent receptor, beta-barrel domain"/>
    <property type="match status" value="2"/>
</dbReference>
<dbReference type="PANTHER" id="PTHR40980">
    <property type="entry name" value="PLUG DOMAIN-CONTAINING PROTEIN"/>
    <property type="match status" value="1"/>
</dbReference>
<evidence type="ECO:0000256" key="2">
    <source>
        <dbReference type="ARBA" id="ARBA00022448"/>
    </source>
</evidence>
<keyword evidence="7 9" id="KW-0472">Membrane</keyword>
<dbReference type="InterPro" id="IPR037066">
    <property type="entry name" value="Plug_dom_sf"/>
</dbReference>
<evidence type="ECO:0000256" key="4">
    <source>
        <dbReference type="ARBA" id="ARBA00022692"/>
    </source>
</evidence>
<feature type="signal peptide" evidence="10">
    <location>
        <begin position="1"/>
        <end position="34"/>
    </location>
</feature>
<feature type="chain" id="PRO_5008089268" description="TonB-dependent receptor plug domain-containing protein" evidence="10">
    <location>
        <begin position="35"/>
        <end position="852"/>
    </location>
</feature>
<dbReference type="EMBL" id="LRRQ01000049">
    <property type="protein sequence ID" value="OAM90759.1"/>
    <property type="molecule type" value="Genomic_DNA"/>
</dbReference>
<evidence type="ECO:0000313" key="13">
    <source>
        <dbReference type="Proteomes" id="UP000078486"/>
    </source>
</evidence>
<feature type="domain" description="TonB-dependent receptor plug" evidence="11">
    <location>
        <begin position="66"/>
        <end position="187"/>
    </location>
</feature>
<dbReference type="Pfam" id="PF07715">
    <property type="entry name" value="Plug"/>
    <property type="match status" value="1"/>
</dbReference>
<keyword evidence="8 9" id="KW-0998">Cell outer membrane</keyword>
<evidence type="ECO:0000256" key="3">
    <source>
        <dbReference type="ARBA" id="ARBA00022452"/>
    </source>
</evidence>
<keyword evidence="3 9" id="KW-1134">Transmembrane beta strand</keyword>
<evidence type="ECO:0000256" key="7">
    <source>
        <dbReference type="ARBA" id="ARBA00023136"/>
    </source>
</evidence>
<evidence type="ECO:0000256" key="5">
    <source>
        <dbReference type="ARBA" id="ARBA00022729"/>
    </source>
</evidence>
<dbReference type="InterPro" id="IPR036942">
    <property type="entry name" value="Beta-barrel_TonB_sf"/>
</dbReference>
<evidence type="ECO:0000256" key="8">
    <source>
        <dbReference type="ARBA" id="ARBA00023237"/>
    </source>
</evidence>
<dbReference type="Gene3D" id="2.170.130.10">
    <property type="entry name" value="TonB-dependent receptor, plug domain"/>
    <property type="match status" value="1"/>
</dbReference>
<organism evidence="12 13">
    <name type="scientific">Termitidicoccus mucosus</name>
    <dbReference type="NCBI Taxonomy" id="1184151"/>
    <lineage>
        <taxon>Bacteria</taxon>
        <taxon>Pseudomonadati</taxon>
        <taxon>Verrucomicrobiota</taxon>
        <taxon>Opitutia</taxon>
        <taxon>Opitutales</taxon>
        <taxon>Opitutaceae</taxon>
        <taxon>Termitidicoccus</taxon>
    </lineage>
</organism>
<keyword evidence="2 9" id="KW-0813">Transport</keyword>
<dbReference type="InterPro" id="IPR012910">
    <property type="entry name" value="Plug_dom"/>
</dbReference>
<dbReference type="AlphaFoldDB" id="A0A178INI0"/>
<evidence type="ECO:0000256" key="1">
    <source>
        <dbReference type="ARBA" id="ARBA00004571"/>
    </source>
</evidence>
<dbReference type="InterPro" id="IPR039426">
    <property type="entry name" value="TonB-dep_rcpt-like"/>
</dbReference>
<keyword evidence="5 10" id="KW-0732">Signal</keyword>
<dbReference type="OrthoDB" id="9766643at2"/>
<dbReference type="InterPro" id="IPR010917">
    <property type="entry name" value="TonB_rcpt_CS"/>
</dbReference>
<protein>
    <recommendedName>
        <fullName evidence="11">TonB-dependent receptor plug domain-containing protein</fullName>
    </recommendedName>
</protein>
<keyword evidence="6" id="KW-0798">TonB box</keyword>